<proteinExistence type="inferred from homology"/>
<keyword evidence="9" id="KW-1185">Reference proteome</keyword>
<evidence type="ECO:0000256" key="6">
    <source>
        <dbReference type="PIRNR" id="PIRNR015840"/>
    </source>
</evidence>
<organism evidence="8 9">
    <name type="scientific">Orchesella dallaii</name>
    <dbReference type="NCBI Taxonomy" id="48710"/>
    <lineage>
        <taxon>Eukaryota</taxon>
        <taxon>Metazoa</taxon>
        <taxon>Ecdysozoa</taxon>
        <taxon>Arthropoda</taxon>
        <taxon>Hexapoda</taxon>
        <taxon>Collembola</taxon>
        <taxon>Entomobryomorpha</taxon>
        <taxon>Entomobryoidea</taxon>
        <taxon>Orchesellidae</taxon>
        <taxon>Orchesellinae</taxon>
        <taxon>Orchesella</taxon>
    </lineage>
</organism>
<keyword evidence="3 7" id="KW-0812">Transmembrane</keyword>
<evidence type="ECO:0000256" key="2">
    <source>
        <dbReference type="ARBA" id="ARBA00009457"/>
    </source>
</evidence>
<dbReference type="Proteomes" id="UP001642540">
    <property type="component" value="Unassembled WGS sequence"/>
</dbReference>
<sequence>MADTPSTLSNADYKFYDENHKGIWKRGISRKIGESPFVQQTLPTYRLSWSPIKICPFFLVLGVFFAAMGVGIKMYADGIQEITIPYTNCTSFEKPANKCAEILSSSRDDLKKGILVDANDIEDCSCRVQFQLLEPMNGTVYMHYSLKNFFQNHLKYYLSRDENQLKGNLLDDNGDPKEPSSACGDFRFVTDSTGRKKYIYPCGLMANSMFTDVIDLYFHPSSSLYASPNRHSNDRKGDTATHQTRELLVPLNRTGIAWESDKMDKYDFPEEFHNEKHPVWMHFSKPLGWKKTLWELDPHTSNFSNNGVRNEDFIVWMRAAAFPQSRKLYRIVNSNFQPFENGLPAGNYSLRIQYNYDVSSYEGEKSIILTTTSMVAGKNMFLAIVYMATGGLCFLLAVVLFVVHKYTKTSYQQLLLTLKED</sequence>
<keyword evidence="5 6" id="KW-0472">Membrane</keyword>
<comment type="caution">
    <text evidence="8">The sequence shown here is derived from an EMBL/GenBank/DDBJ whole genome shotgun (WGS) entry which is preliminary data.</text>
</comment>
<evidence type="ECO:0008006" key="10">
    <source>
        <dbReference type="Google" id="ProtNLM"/>
    </source>
</evidence>
<dbReference type="PANTHER" id="PTHR10926">
    <property type="entry name" value="CELL CYCLE CONTROL PROTEIN 50"/>
    <property type="match status" value="1"/>
</dbReference>
<evidence type="ECO:0000313" key="9">
    <source>
        <dbReference type="Proteomes" id="UP001642540"/>
    </source>
</evidence>
<reference evidence="8 9" key="1">
    <citation type="submission" date="2024-08" db="EMBL/GenBank/DDBJ databases">
        <authorList>
            <person name="Cucini C."/>
            <person name="Frati F."/>
        </authorList>
    </citation>
    <scope>NUCLEOTIDE SEQUENCE [LARGE SCALE GENOMIC DNA]</scope>
</reference>
<evidence type="ECO:0000313" key="8">
    <source>
        <dbReference type="EMBL" id="CAL8142645.1"/>
    </source>
</evidence>
<dbReference type="EMBL" id="CAXLJM020000148">
    <property type="protein sequence ID" value="CAL8142645.1"/>
    <property type="molecule type" value="Genomic_DNA"/>
</dbReference>
<evidence type="ECO:0000256" key="5">
    <source>
        <dbReference type="ARBA" id="ARBA00023136"/>
    </source>
</evidence>
<keyword evidence="4 7" id="KW-1133">Transmembrane helix</keyword>
<dbReference type="PIRSF" id="PIRSF015840">
    <property type="entry name" value="DUF284_TM_euk"/>
    <property type="match status" value="1"/>
</dbReference>
<evidence type="ECO:0000256" key="7">
    <source>
        <dbReference type="SAM" id="Phobius"/>
    </source>
</evidence>
<dbReference type="PANTHER" id="PTHR10926:SF0">
    <property type="entry name" value="CDC50, ISOFORM A"/>
    <property type="match status" value="1"/>
</dbReference>
<dbReference type="InterPro" id="IPR005045">
    <property type="entry name" value="CDC50/LEM3_fam"/>
</dbReference>
<gene>
    <name evidence="8" type="ORF">ODALV1_LOCUS29113</name>
</gene>
<comment type="subcellular location">
    <subcellularLocation>
        <location evidence="1">Membrane</location>
        <topology evidence="1">Multi-pass membrane protein</topology>
    </subcellularLocation>
</comment>
<comment type="similarity">
    <text evidence="2 6">Belongs to the CDC50/LEM3 family.</text>
</comment>
<evidence type="ECO:0000256" key="3">
    <source>
        <dbReference type="ARBA" id="ARBA00022692"/>
    </source>
</evidence>
<dbReference type="Pfam" id="PF03381">
    <property type="entry name" value="CDC50"/>
    <property type="match status" value="1"/>
</dbReference>
<feature type="transmembrane region" description="Helical" evidence="7">
    <location>
        <begin position="54"/>
        <end position="76"/>
    </location>
</feature>
<evidence type="ECO:0000256" key="1">
    <source>
        <dbReference type="ARBA" id="ARBA00004141"/>
    </source>
</evidence>
<feature type="transmembrane region" description="Helical" evidence="7">
    <location>
        <begin position="380"/>
        <end position="403"/>
    </location>
</feature>
<accession>A0ABP1S360</accession>
<protein>
    <recommendedName>
        <fullName evidence="10">Cell cycle control protein 50A</fullName>
    </recommendedName>
</protein>
<evidence type="ECO:0000256" key="4">
    <source>
        <dbReference type="ARBA" id="ARBA00022989"/>
    </source>
</evidence>
<name>A0ABP1S360_9HEXA</name>